<dbReference type="RefSeq" id="WP_076956667.1">
    <property type="nucleotide sequence ID" value="NZ_MLCO01000054.1"/>
</dbReference>
<keyword evidence="7" id="KW-1185">Reference proteome</keyword>
<dbReference type="GO" id="GO:0015833">
    <property type="term" value="P:peptide transport"/>
    <property type="evidence" value="ECO:0007669"/>
    <property type="project" value="TreeGrafter"/>
</dbReference>
<reference evidence="6 7" key="1">
    <citation type="submission" date="2016-10" db="EMBL/GenBank/DDBJ databases">
        <title>Draft Genome sequence of Roseomonas sp. strain M3.</title>
        <authorList>
            <person name="Subhash Y."/>
            <person name="Lee S."/>
        </authorList>
    </citation>
    <scope>NUCLEOTIDE SEQUENCE [LARGE SCALE GENOMIC DNA]</scope>
    <source>
        <strain evidence="6 7">M3</strain>
    </source>
</reference>
<dbReference type="OrthoDB" id="9803988at2"/>
<dbReference type="Pfam" id="PF00496">
    <property type="entry name" value="SBP_bac_5"/>
    <property type="match status" value="1"/>
</dbReference>
<evidence type="ECO:0000256" key="2">
    <source>
        <dbReference type="ARBA" id="ARBA00005695"/>
    </source>
</evidence>
<sequence>MHRRSLLSLPLALGASLASPLASPALGQDLRRKTLRIVPHADLAVLDPITTTAVISTNHGYNVFDTLYAVNGRMEPQPQMAEGHTVSDDGRAWTIRLREGLRFHDGAPVRAIDCAASIERWTKSIDTFGQILAPLVERYETPDERTLRIHLTRPFPLLIDALAKADACVPFIMPERLARSNPRRPLTEMVGSGPYEFVPGELVSGSRVVYRKFAGYQPRAEAPDWASGGKVAHFDRVEWHIVGDAATAQSALLTGEVDWLEAPIADLLPSLARNRQIRLGQIHPSGQLGLMRLNCLQPPFDNEKIRRALMQAINQEDYMLAVAGEDRSGWTTCPGLFPRGTQYYTENAAALMPGNSSAEAVRKAFAEAGYAGQKIVVLHAADHRTIEPLGQVTYDLLRRAGLNVELQAADWGTIASRRGNREPVDRGGWSIFHTYGTATVYGTPALSPLLRGNGAQGWFGWWQKQEVEDALQSWLYAPTPEQRRDIAFGMNRAAMQGAATIPLGQVMSKTAFRADITGIRPGNAPYPWGVQRA</sequence>
<evidence type="ECO:0000259" key="5">
    <source>
        <dbReference type="Pfam" id="PF00496"/>
    </source>
</evidence>
<name>A0A1V2H4V4_9PROT</name>
<dbReference type="GO" id="GO:0043190">
    <property type="term" value="C:ATP-binding cassette (ABC) transporter complex"/>
    <property type="evidence" value="ECO:0007669"/>
    <property type="project" value="InterPro"/>
</dbReference>
<evidence type="ECO:0000256" key="4">
    <source>
        <dbReference type="SAM" id="SignalP"/>
    </source>
</evidence>
<evidence type="ECO:0000256" key="1">
    <source>
        <dbReference type="ARBA" id="ARBA00004418"/>
    </source>
</evidence>
<dbReference type="PANTHER" id="PTHR30290">
    <property type="entry name" value="PERIPLASMIC BINDING COMPONENT OF ABC TRANSPORTER"/>
    <property type="match status" value="1"/>
</dbReference>
<dbReference type="InterPro" id="IPR030678">
    <property type="entry name" value="Peptide/Ni-bd"/>
</dbReference>
<feature type="domain" description="Solute-binding protein family 5" evidence="5">
    <location>
        <begin position="75"/>
        <end position="445"/>
    </location>
</feature>
<evidence type="ECO:0000313" key="7">
    <source>
        <dbReference type="Proteomes" id="UP000188879"/>
    </source>
</evidence>
<evidence type="ECO:0000256" key="3">
    <source>
        <dbReference type="ARBA" id="ARBA00022729"/>
    </source>
</evidence>
<comment type="similarity">
    <text evidence="2">Belongs to the bacterial solute-binding protein 5 family.</text>
</comment>
<dbReference type="InterPro" id="IPR000914">
    <property type="entry name" value="SBP_5_dom"/>
</dbReference>
<comment type="caution">
    <text evidence="6">The sequence shown here is derived from an EMBL/GenBank/DDBJ whole genome shotgun (WGS) entry which is preliminary data.</text>
</comment>
<organism evidence="6 7">
    <name type="scientific">Teichococcus deserti</name>
    <dbReference type="NCBI Taxonomy" id="1817963"/>
    <lineage>
        <taxon>Bacteria</taxon>
        <taxon>Pseudomonadati</taxon>
        <taxon>Pseudomonadota</taxon>
        <taxon>Alphaproteobacteria</taxon>
        <taxon>Acetobacterales</taxon>
        <taxon>Roseomonadaceae</taxon>
        <taxon>Roseomonas</taxon>
    </lineage>
</organism>
<dbReference type="PANTHER" id="PTHR30290:SF38">
    <property type="entry name" value="D,D-DIPEPTIDE-BINDING PERIPLASMIC PROTEIN DDPA-RELATED"/>
    <property type="match status" value="1"/>
</dbReference>
<dbReference type="Proteomes" id="UP000188879">
    <property type="component" value="Unassembled WGS sequence"/>
</dbReference>
<dbReference type="CDD" id="cd08502">
    <property type="entry name" value="PBP2_NikA_DppA_OppA_like_16"/>
    <property type="match status" value="1"/>
</dbReference>
<dbReference type="Gene3D" id="3.40.190.10">
    <property type="entry name" value="Periplasmic binding protein-like II"/>
    <property type="match status" value="1"/>
</dbReference>
<comment type="subcellular location">
    <subcellularLocation>
        <location evidence="1">Periplasm</location>
    </subcellularLocation>
</comment>
<dbReference type="Gene3D" id="3.10.105.10">
    <property type="entry name" value="Dipeptide-binding Protein, Domain 3"/>
    <property type="match status" value="1"/>
</dbReference>
<dbReference type="EMBL" id="MLCO01000054">
    <property type="protein sequence ID" value="ONG56079.1"/>
    <property type="molecule type" value="Genomic_DNA"/>
</dbReference>
<gene>
    <name evidence="6" type="ORF">BKE38_07055</name>
</gene>
<dbReference type="GO" id="GO:0030288">
    <property type="term" value="C:outer membrane-bounded periplasmic space"/>
    <property type="evidence" value="ECO:0007669"/>
    <property type="project" value="UniProtKB-ARBA"/>
</dbReference>
<dbReference type="AlphaFoldDB" id="A0A1V2H4V4"/>
<dbReference type="InterPro" id="IPR039424">
    <property type="entry name" value="SBP_5"/>
</dbReference>
<evidence type="ECO:0000313" key="6">
    <source>
        <dbReference type="EMBL" id="ONG56079.1"/>
    </source>
</evidence>
<protein>
    <submittedName>
        <fullName evidence="6">ABC transporter substrate-binding protein</fullName>
    </submittedName>
</protein>
<dbReference type="GO" id="GO:1904680">
    <property type="term" value="F:peptide transmembrane transporter activity"/>
    <property type="evidence" value="ECO:0007669"/>
    <property type="project" value="TreeGrafter"/>
</dbReference>
<feature type="signal peptide" evidence="4">
    <location>
        <begin position="1"/>
        <end position="27"/>
    </location>
</feature>
<accession>A0A1V2H4V4</accession>
<dbReference type="SUPFAM" id="SSF53850">
    <property type="entry name" value="Periplasmic binding protein-like II"/>
    <property type="match status" value="1"/>
</dbReference>
<feature type="chain" id="PRO_5012798756" evidence="4">
    <location>
        <begin position="28"/>
        <end position="533"/>
    </location>
</feature>
<dbReference type="PIRSF" id="PIRSF002741">
    <property type="entry name" value="MppA"/>
    <property type="match status" value="1"/>
</dbReference>
<proteinExistence type="inferred from homology"/>
<keyword evidence="3 4" id="KW-0732">Signal</keyword>